<evidence type="ECO:0000313" key="9">
    <source>
        <dbReference type="Proteomes" id="UP001491310"/>
    </source>
</evidence>
<evidence type="ECO:0000256" key="6">
    <source>
        <dbReference type="SAM" id="Phobius"/>
    </source>
</evidence>
<comment type="caution">
    <text evidence="8">The sequence shown here is derived from an EMBL/GenBank/DDBJ whole genome shotgun (WGS) entry which is preliminary data.</text>
</comment>
<gene>
    <name evidence="8" type="ORF">WJX75_006593</name>
</gene>
<organism evidence="8 9">
    <name type="scientific">Coccomyxa subellipsoidea</name>
    <dbReference type="NCBI Taxonomy" id="248742"/>
    <lineage>
        <taxon>Eukaryota</taxon>
        <taxon>Viridiplantae</taxon>
        <taxon>Chlorophyta</taxon>
        <taxon>core chlorophytes</taxon>
        <taxon>Trebouxiophyceae</taxon>
        <taxon>Trebouxiophyceae incertae sedis</taxon>
        <taxon>Coccomyxaceae</taxon>
        <taxon>Coccomyxa</taxon>
    </lineage>
</organism>
<evidence type="ECO:0000313" key="8">
    <source>
        <dbReference type="EMBL" id="KAK9905805.1"/>
    </source>
</evidence>
<feature type="transmembrane region" description="Helical" evidence="6">
    <location>
        <begin position="424"/>
        <end position="444"/>
    </location>
</feature>
<feature type="transmembrane region" description="Helical" evidence="6">
    <location>
        <begin position="450"/>
        <end position="470"/>
    </location>
</feature>
<evidence type="ECO:0000259" key="7">
    <source>
        <dbReference type="Pfam" id="PF13906"/>
    </source>
</evidence>
<evidence type="ECO:0000256" key="3">
    <source>
        <dbReference type="ARBA" id="ARBA00022692"/>
    </source>
</evidence>
<feature type="transmembrane region" description="Helical" evidence="6">
    <location>
        <begin position="227"/>
        <end position="247"/>
    </location>
</feature>
<feature type="transmembrane region" description="Helical" evidence="6">
    <location>
        <begin position="48"/>
        <end position="72"/>
    </location>
</feature>
<feature type="transmembrane region" description="Helical" evidence="6">
    <location>
        <begin position="172"/>
        <end position="188"/>
    </location>
</feature>
<dbReference type="Gene3D" id="1.20.1740.10">
    <property type="entry name" value="Amino acid/polyamine transporter I"/>
    <property type="match status" value="1"/>
</dbReference>
<feature type="transmembrane region" description="Helical" evidence="6">
    <location>
        <begin position="482"/>
        <end position="501"/>
    </location>
</feature>
<dbReference type="PANTHER" id="PTHR43243">
    <property type="entry name" value="INNER MEMBRANE TRANSPORTER YGJI-RELATED"/>
    <property type="match status" value="1"/>
</dbReference>
<feature type="domain" description="Cationic amino acid transporter C-terminal" evidence="7">
    <location>
        <begin position="480"/>
        <end position="528"/>
    </location>
</feature>
<feature type="transmembrane region" description="Helical" evidence="6">
    <location>
        <begin position="507"/>
        <end position="525"/>
    </location>
</feature>
<keyword evidence="5 6" id="KW-0472">Membrane</keyword>
<keyword evidence="4 6" id="KW-1133">Transmembrane helix</keyword>
<name>A0ABR2YI86_9CHLO</name>
<feature type="transmembrane region" description="Helical" evidence="6">
    <location>
        <begin position="79"/>
        <end position="99"/>
    </location>
</feature>
<protein>
    <recommendedName>
        <fullName evidence="7">Cationic amino acid transporter C-terminal domain-containing protein</fullName>
    </recommendedName>
</protein>
<evidence type="ECO:0000256" key="1">
    <source>
        <dbReference type="ARBA" id="ARBA00004141"/>
    </source>
</evidence>
<dbReference type="Proteomes" id="UP001491310">
    <property type="component" value="Unassembled WGS sequence"/>
</dbReference>
<evidence type="ECO:0000256" key="2">
    <source>
        <dbReference type="ARBA" id="ARBA00008572"/>
    </source>
</evidence>
<feature type="transmembrane region" description="Helical" evidence="6">
    <location>
        <begin position="314"/>
        <end position="337"/>
    </location>
</feature>
<comment type="similarity">
    <text evidence="2">Belongs to the amino acid-polyamine-organocation (APC) superfamily. Cationic amino acid transporter (CAT) (TC 2.A.3.3) family.</text>
</comment>
<dbReference type="Pfam" id="PF13906">
    <property type="entry name" value="AA_permease_C"/>
    <property type="match status" value="1"/>
</dbReference>
<proteinExistence type="inferred from homology"/>
<feature type="transmembrane region" description="Helical" evidence="6">
    <location>
        <begin position="268"/>
        <end position="294"/>
    </location>
</feature>
<reference evidence="8 9" key="1">
    <citation type="journal article" date="2024" name="Nat. Commun.">
        <title>Phylogenomics reveals the evolutionary origins of lichenization in chlorophyte algae.</title>
        <authorList>
            <person name="Puginier C."/>
            <person name="Libourel C."/>
            <person name="Otte J."/>
            <person name="Skaloud P."/>
            <person name="Haon M."/>
            <person name="Grisel S."/>
            <person name="Petersen M."/>
            <person name="Berrin J.G."/>
            <person name="Delaux P.M."/>
            <person name="Dal Grande F."/>
            <person name="Keller J."/>
        </authorList>
    </citation>
    <scope>NUCLEOTIDE SEQUENCE [LARGE SCALE GENOMIC DNA]</scope>
    <source>
        <strain evidence="8 9">SAG 216-7</strain>
    </source>
</reference>
<dbReference type="InterPro" id="IPR002293">
    <property type="entry name" value="AA/rel_permease1"/>
</dbReference>
<dbReference type="EMBL" id="JALJOT010000011">
    <property type="protein sequence ID" value="KAK9905805.1"/>
    <property type="molecule type" value="Genomic_DNA"/>
</dbReference>
<evidence type="ECO:0000256" key="5">
    <source>
        <dbReference type="ARBA" id="ARBA00023136"/>
    </source>
</evidence>
<dbReference type="PANTHER" id="PTHR43243:SF41">
    <property type="entry name" value="CATIONIC AMINO ACID TRANSPORTER 7, CHLOROPLASTIC"/>
    <property type="match status" value="1"/>
</dbReference>
<feature type="transmembrane region" description="Helical" evidence="6">
    <location>
        <begin position="111"/>
        <end position="128"/>
    </location>
</feature>
<feature type="transmembrane region" description="Helical" evidence="6">
    <location>
        <begin position="195"/>
        <end position="215"/>
    </location>
</feature>
<accession>A0ABR2YI86</accession>
<keyword evidence="9" id="KW-1185">Reference proteome</keyword>
<feature type="transmembrane region" description="Helical" evidence="6">
    <location>
        <begin position="388"/>
        <end position="412"/>
    </location>
</feature>
<comment type="subcellular location">
    <subcellularLocation>
        <location evidence="1">Membrane</location>
        <topology evidence="1">Multi-pass membrane protein</topology>
    </subcellularLocation>
</comment>
<dbReference type="InterPro" id="IPR029485">
    <property type="entry name" value="CAT_C"/>
</dbReference>
<keyword evidence="3 6" id="KW-0812">Transmembrane</keyword>
<dbReference type="Pfam" id="PF13520">
    <property type="entry name" value="AA_permease_2"/>
    <property type="match status" value="1"/>
</dbReference>
<evidence type="ECO:0000256" key="4">
    <source>
        <dbReference type="ARBA" id="ARBA00022989"/>
    </source>
</evidence>
<sequence>MGECSYIVKSWPRTPLLLWRTSFKRRDVSALIADKAKSGAEMKKTLGWFQLMCLGIGAIIGAGIFVITGVVANTTAGPAVCLSFVVGGVCAMLSSFVYAEFATELPVAGSSFTYVVASLGQVPAFLVMVNMIMEYVLSIAAIARGWSGYLATLCNHDSSAFRIDVGWAQLDPIAVGIIILVTILICISTKESSRVNLVLVCTKLTGVLFVIIVGFTKAVPSNFTSDFAPYGIRGVFNGAAIIFFAYLGYDAVATMAEECRNPGKDMPLGIIGGTGVCTILYIIMCIVICMMVPYADIDTGAPFSAAFGYVGLTWAKFIVAAMALVGITTALLVNMLGQARIWTMAAREHMIPSFWAKVSPRFGTPIAAQVTMGAASGIIAFFTSLDILANMVSIGTLFAFFMVAAALFFYRLYDDKVSTKREGIIALVHLLLIVAASLGLAINYALTNQWYGIVAFLGMWVIVTASAQIFCKHARKPRIFGVPLFPWVPSGSMILNAFLLCTLDRDSYIRFGVWSAVCLIVYLLYSIHSIEYHHSIEGPPVLPTHKVVGEANGAPKGAATTTSPHNAI</sequence>